<keyword evidence="9 14" id="KW-0472">Membrane</keyword>
<dbReference type="GO" id="GO:0005742">
    <property type="term" value="C:mitochondrial outer membrane translocase complex"/>
    <property type="evidence" value="ECO:0007669"/>
    <property type="project" value="UniProtKB-UniRule"/>
</dbReference>
<dbReference type="EMBL" id="JAPUFD010000003">
    <property type="protein sequence ID" value="MDI1486461.1"/>
    <property type="molecule type" value="Genomic_DNA"/>
</dbReference>
<keyword evidence="15" id="KW-0675">Receptor</keyword>
<dbReference type="PIRSF" id="PIRSF037707">
    <property type="entry name" value="MAS20_rcpt"/>
    <property type="match status" value="1"/>
</dbReference>
<evidence type="ECO:0000313" key="16">
    <source>
        <dbReference type="Proteomes" id="UP001161017"/>
    </source>
</evidence>
<dbReference type="PANTHER" id="PTHR12430:SF0">
    <property type="entry name" value="TRANSLOCASE OF OUTER MITOCHONDRIAL MEMBRANE 20"/>
    <property type="match status" value="1"/>
</dbReference>
<evidence type="ECO:0000256" key="4">
    <source>
        <dbReference type="ARBA" id="ARBA00022692"/>
    </source>
</evidence>
<evidence type="ECO:0000313" key="15">
    <source>
        <dbReference type="EMBL" id="MDI1486461.1"/>
    </source>
</evidence>
<evidence type="ECO:0000256" key="14">
    <source>
        <dbReference type="PIRNR" id="PIRNR037707"/>
    </source>
</evidence>
<proteinExistence type="inferred from homology"/>
<dbReference type="GO" id="GO:0008320">
    <property type="term" value="F:protein transmembrane transporter activity"/>
    <property type="evidence" value="ECO:0007669"/>
    <property type="project" value="TreeGrafter"/>
</dbReference>
<dbReference type="FunFam" id="1.20.960.10:FF:000002">
    <property type="entry name" value="Mitochondrial import receptor subunit TOM20"/>
    <property type="match status" value="1"/>
</dbReference>
<evidence type="ECO:0000256" key="9">
    <source>
        <dbReference type="ARBA" id="ARBA00023136"/>
    </source>
</evidence>
<evidence type="ECO:0000256" key="7">
    <source>
        <dbReference type="ARBA" id="ARBA00022989"/>
    </source>
</evidence>
<keyword evidence="6" id="KW-0653">Protein transport</keyword>
<dbReference type="GO" id="GO:0016031">
    <property type="term" value="P:tRNA import into mitochondrion"/>
    <property type="evidence" value="ECO:0007669"/>
    <property type="project" value="TreeGrafter"/>
</dbReference>
<dbReference type="GO" id="GO:0030150">
    <property type="term" value="P:protein import into mitochondrial matrix"/>
    <property type="evidence" value="ECO:0007669"/>
    <property type="project" value="TreeGrafter"/>
</dbReference>
<evidence type="ECO:0000256" key="11">
    <source>
        <dbReference type="ARBA" id="ARBA00068548"/>
    </source>
</evidence>
<accession>A0AA43QK91</accession>
<dbReference type="InterPro" id="IPR002056">
    <property type="entry name" value="MAS20"/>
</dbReference>
<evidence type="ECO:0000256" key="6">
    <source>
        <dbReference type="ARBA" id="ARBA00022927"/>
    </source>
</evidence>
<evidence type="ECO:0000256" key="1">
    <source>
        <dbReference type="ARBA" id="ARBA00004572"/>
    </source>
</evidence>
<evidence type="ECO:0000256" key="13">
    <source>
        <dbReference type="ARBA" id="ARBA00080405"/>
    </source>
</evidence>
<dbReference type="Pfam" id="PF02064">
    <property type="entry name" value="MAS20"/>
    <property type="match status" value="1"/>
</dbReference>
<comment type="similarity">
    <text evidence="2 14">Belongs to the Tom20 family.</text>
</comment>
<gene>
    <name evidence="15" type="primary">TOM20_1</name>
    <name evidence="15" type="ORF">OHK93_005690</name>
</gene>
<evidence type="ECO:0000256" key="12">
    <source>
        <dbReference type="ARBA" id="ARBA00073975"/>
    </source>
</evidence>
<protein>
    <recommendedName>
        <fullName evidence="11">Mitochondrial import receptor subunit TOM20</fullName>
    </recommendedName>
    <alternativeName>
        <fullName evidence="10">Mitochondrial 20 kDa outer membrane protein</fullName>
    </alternativeName>
    <alternativeName>
        <fullName evidence="12">Mitochondrial import receptor subunit tom20</fullName>
    </alternativeName>
    <alternativeName>
        <fullName evidence="13">Translocase of outer membrane 20 kDa subunit</fullName>
    </alternativeName>
</protein>
<dbReference type="InterPro" id="IPR023392">
    <property type="entry name" value="Tom20_dom_sf"/>
</dbReference>
<comment type="caution">
    <text evidence="15">The sequence shown here is derived from an EMBL/GenBank/DDBJ whole genome shotgun (WGS) entry which is preliminary data.</text>
</comment>
<dbReference type="AlphaFoldDB" id="A0AA43QK91"/>
<dbReference type="GO" id="GO:0006886">
    <property type="term" value="P:intracellular protein transport"/>
    <property type="evidence" value="ECO:0007669"/>
    <property type="project" value="InterPro"/>
</dbReference>
<name>A0AA43QK91_9LECA</name>
<dbReference type="GO" id="GO:0030943">
    <property type="term" value="F:mitochondrion targeting sequence binding"/>
    <property type="evidence" value="ECO:0007669"/>
    <property type="project" value="TreeGrafter"/>
</dbReference>
<dbReference type="Gene3D" id="1.20.960.10">
    <property type="entry name" value="Mitochondrial outer membrane translocase complex, subunit Tom20 domain"/>
    <property type="match status" value="1"/>
</dbReference>
<dbReference type="Proteomes" id="UP001161017">
    <property type="component" value="Unassembled WGS sequence"/>
</dbReference>
<keyword evidence="7" id="KW-1133">Transmembrane helix</keyword>
<keyword evidence="8 14" id="KW-0496">Mitochondrion</keyword>
<keyword evidence="3" id="KW-0813">Transport</keyword>
<dbReference type="PANTHER" id="PTHR12430">
    <property type="entry name" value="MITOCHONDRIAL IMPORT RECEPTOR SUBUNIT TOM20"/>
    <property type="match status" value="1"/>
</dbReference>
<keyword evidence="5 14" id="KW-1000">Mitochondrion outer membrane</keyword>
<evidence type="ECO:0000256" key="5">
    <source>
        <dbReference type="ARBA" id="ARBA00022787"/>
    </source>
</evidence>
<keyword evidence="4" id="KW-0812">Transmembrane</keyword>
<evidence type="ECO:0000256" key="10">
    <source>
        <dbReference type="ARBA" id="ARBA00042705"/>
    </source>
</evidence>
<evidence type="ECO:0000256" key="2">
    <source>
        <dbReference type="ARBA" id="ARBA00005792"/>
    </source>
</evidence>
<comment type="subcellular location">
    <subcellularLocation>
        <location evidence="1">Mitochondrion outer membrane</location>
        <topology evidence="1">Single-pass membrane protein</topology>
    </subcellularLocation>
</comment>
<organism evidence="15 16">
    <name type="scientific">Ramalina farinacea</name>
    <dbReference type="NCBI Taxonomy" id="258253"/>
    <lineage>
        <taxon>Eukaryota</taxon>
        <taxon>Fungi</taxon>
        <taxon>Dikarya</taxon>
        <taxon>Ascomycota</taxon>
        <taxon>Pezizomycotina</taxon>
        <taxon>Lecanoromycetes</taxon>
        <taxon>OSLEUM clade</taxon>
        <taxon>Lecanoromycetidae</taxon>
        <taxon>Lecanorales</taxon>
        <taxon>Lecanorineae</taxon>
        <taxon>Ramalinaceae</taxon>
        <taxon>Ramalina</taxon>
    </lineage>
</organism>
<dbReference type="PRINTS" id="PR00351">
    <property type="entry name" value="OM20RECEPTOR"/>
</dbReference>
<evidence type="ECO:0000256" key="3">
    <source>
        <dbReference type="ARBA" id="ARBA00022448"/>
    </source>
</evidence>
<evidence type="ECO:0000256" key="8">
    <source>
        <dbReference type="ARBA" id="ARBA00023128"/>
    </source>
</evidence>
<reference evidence="15" key="1">
    <citation type="journal article" date="2023" name="Genome Biol. Evol.">
        <title>First Whole Genome Sequence and Flow Cytometry Genome Size Data for the Lichen-Forming Fungus Ramalina farinacea (Ascomycota).</title>
        <authorList>
            <person name="Llewellyn T."/>
            <person name="Mian S."/>
            <person name="Hill R."/>
            <person name="Leitch I.J."/>
            <person name="Gaya E."/>
        </authorList>
    </citation>
    <scope>NUCLEOTIDE SEQUENCE</scope>
    <source>
        <strain evidence="15">LIQ254RAFAR</strain>
    </source>
</reference>
<sequence>MDLGSHVNALRLAYAVYFDHKRQTDPEFRKALKRESKRTARAAKIEAEAHGARQKEAIKDALEEAKEQGFPTEIEEKEAYFMQEVSRGETLCQDESKRIEAATSFYRALKVYPSPKDLIGIYDKTVPKPVIDILAEMIALDPDTNFSMSPGGSDHGDGEP</sequence>
<dbReference type="SUPFAM" id="SSF47157">
    <property type="entry name" value="Mitochondrial import receptor subunit Tom20"/>
    <property type="match status" value="1"/>
</dbReference>
<dbReference type="GO" id="GO:0006605">
    <property type="term" value="P:protein targeting"/>
    <property type="evidence" value="ECO:0007669"/>
    <property type="project" value="InterPro"/>
</dbReference>
<keyword evidence="16" id="KW-1185">Reference proteome</keyword>